<sequence>MGYKNINFDIMQGIAVITLNRPEQLNTFSADMLAELSSLYRHCDESDEVRVVILTGKGKAFCAGADLSADSKAFDAKAHDNFSSCPSSMQPWEIRKPVIAACNGHAIGVGLTLALQCDLRIFAKQGKYALQQTRLGVVADNAVEYLLPRLVGFERAFELLVRGNRLNGEEAVEWGLASRSLPADEVLSGAMEIAQDMVTNCSPTVMAMHKRLLWRGLDMSLKNFVELETQALRHSMQLSDAVEGSTAWMDKRAPRWSSEINQRWPDFL</sequence>
<proteinExistence type="inferred from homology"/>
<keyword evidence="2" id="KW-0413">Isomerase</keyword>
<evidence type="ECO:0000313" key="2">
    <source>
        <dbReference type="EMBL" id="MBA6413357.1"/>
    </source>
</evidence>
<evidence type="ECO:0000256" key="1">
    <source>
        <dbReference type="ARBA" id="ARBA00005254"/>
    </source>
</evidence>
<dbReference type="Pfam" id="PF00378">
    <property type="entry name" value="ECH_1"/>
    <property type="match status" value="1"/>
</dbReference>
<dbReference type="SUPFAM" id="SSF52096">
    <property type="entry name" value="ClpP/crotonase"/>
    <property type="match status" value="1"/>
</dbReference>
<keyword evidence="3" id="KW-1185">Reference proteome</keyword>
<name>A0A7W2TWS3_9GAMM</name>
<dbReference type="InterPro" id="IPR001753">
    <property type="entry name" value="Enoyl-CoA_hydra/iso"/>
</dbReference>
<dbReference type="GO" id="GO:0016853">
    <property type="term" value="F:isomerase activity"/>
    <property type="evidence" value="ECO:0007669"/>
    <property type="project" value="UniProtKB-KW"/>
</dbReference>
<dbReference type="InterPro" id="IPR014748">
    <property type="entry name" value="Enoyl-CoA_hydra_C"/>
</dbReference>
<dbReference type="Proteomes" id="UP000539350">
    <property type="component" value="Unassembled WGS sequence"/>
</dbReference>
<dbReference type="RefSeq" id="WP_182172413.1">
    <property type="nucleotide sequence ID" value="NZ_JACFXU010000014.1"/>
</dbReference>
<dbReference type="Gene3D" id="1.10.12.10">
    <property type="entry name" value="Lyase 2-enoyl-coa Hydratase, Chain A, domain 2"/>
    <property type="match status" value="1"/>
</dbReference>
<protein>
    <submittedName>
        <fullName evidence="2">Enoyl-CoA hydratase/isomerase family protein</fullName>
    </submittedName>
</protein>
<evidence type="ECO:0000313" key="3">
    <source>
        <dbReference type="Proteomes" id="UP000539350"/>
    </source>
</evidence>
<comment type="similarity">
    <text evidence="1">Belongs to the enoyl-CoA hydratase/isomerase family.</text>
</comment>
<dbReference type="Gene3D" id="3.90.226.10">
    <property type="entry name" value="2-enoyl-CoA Hydratase, Chain A, domain 1"/>
    <property type="match status" value="1"/>
</dbReference>
<gene>
    <name evidence="2" type="ORF">H2508_09570</name>
</gene>
<accession>A0A7W2TWS3</accession>
<dbReference type="PANTHER" id="PTHR43802:SF1">
    <property type="entry name" value="IP11341P-RELATED"/>
    <property type="match status" value="1"/>
</dbReference>
<comment type="caution">
    <text evidence="2">The sequence shown here is derived from an EMBL/GenBank/DDBJ whole genome shotgun (WGS) entry which is preliminary data.</text>
</comment>
<reference evidence="2 3" key="1">
    <citation type="submission" date="2020-07" db="EMBL/GenBank/DDBJ databases">
        <title>Halieaceae bacterium, F7430, whole genome shotgun sequencing project.</title>
        <authorList>
            <person name="Jiang S."/>
            <person name="Liu Z.W."/>
            <person name="Du Z.J."/>
        </authorList>
    </citation>
    <scope>NUCLEOTIDE SEQUENCE [LARGE SCALE GENOMIC DNA]</scope>
    <source>
        <strain evidence="2 3">F7430</strain>
    </source>
</reference>
<dbReference type="AlphaFoldDB" id="A0A7W2TWS3"/>
<dbReference type="InterPro" id="IPR029045">
    <property type="entry name" value="ClpP/crotonase-like_dom_sf"/>
</dbReference>
<dbReference type="CDD" id="cd06558">
    <property type="entry name" value="crotonase-like"/>
    <property type="match status" value="1"/>
</dbReference>
<dbReference type="PANTHER" id="PTHR43802">
    <property type="entry name" value="ENOYL-COA HYDRATASE"/>
    <property type="match status" value="1"/>
</dbReference>
<dbReference type="EMBL" id="JACFXU010000014">
    <property type="protein sequence ID" value="MBA6413357.1"/>
    <property type="molecule type" value="Genomic_DNA"/>
</dbReference>
<organism evidence="2 3">
    <name type="scientific">Sediminihaliea albiluteola</name>
    <dbReference type="NCBI Taxonomy" id="2758564"/>
    <lineage>
        <taxon>Bacteria</taxon>
        <taxon>Pseudomonadati</taxon>
        <taxon>Pseudomonadota</taxon>
        <taxon>Gammaproteobacteria</taxon>
        <taxon>Cellvibrionales</taxon>
        <taxon>Halieaceae</taxon>
        <taxon>Sediminihaliea</taxon>
    </lineage>
</organism>